<dbReference type="AlphaFoldDB" id="A0A6H0Y4S7"/>
<keyword evidence="2" id="KW-0519">Myristate</keyword>
<dbReference type="Proteomes" id="UP000503462">
    <property type="component" value="Chromosome 5"/>
</dbReference>
<sequence length="160" mass="18150">MGVCASCLGLDRHPSHDRRTDTDRLLDDSPIAQYGAIETDDLDAQPDEEEVRREREVLEQITARAADNMIDVLHADHIEGEHHLTPNLSYLSLKGLRTQQPTIKDQDEHTDEEIEQAWLKDIHASDTDNDVTVKGSYTGNLVIDLGRLRQTDQSNVRREV</sequence>
<evidence type="ECO:0000256" key="1">
    <source>
        <dbReference type="ARBA" id="ARBA00004308"/>
    </source>
</evidence>
<evidence type="ECO:0000313" key="7">
    <source>
        <dbReference type="Proteomes" id="UP000503462"/>
    </source>
</evidence>
<evidence type="ECO:0000256" key="2">
    <source>
        <dbReference type="ARBA" id="ARBA00022707"/>
    </source>
</evidence>
<accession>A0A6H0Y4S7</accession>
<evidence type="ECO:0000256" key="4">
    <source>
        <dbReference type="ARBA" id="ARBA00023139"/>
    </source>
</evidence>
<dbReference type="Pfam" id="PF15454">
    <property type="entry name" value="LAMTOR"/>
    <property type="match status" value="1"/>
</dbReference>
<dbReference type="GO" id="GO:0032008">
    <property type="term" value="P:positive regulation of TOR signaling"/>
    <property type="evidence" value="ECO:0007669"/>
    <property type="project" value="InterPro"/>
</dbReference>
<dbReference type="GO" id="GO:0045121">
    <property type="term" value="C:membrane raft"/>
    <property type="evidence" value="ECO:0007669"/>
    <property type="project" value="InterPro"/>
</dbReference>
<dbReference type="GO" id="GO:0016197">
    <property type="term" value="P:endosomal transport"/>
    <property type="evidence" value="ECO:0007669"/>
    <property type="project" value="InterPro"/>
</dbReference>
<reference evidence="6 7" key="1">
    <citation type="journal article" date="2016" name="Sci. Rep.">
        <title>Peltaster fructicola genome reveals evolution from an invasive phytopathogen to an ectophytic parasite.</title>
        <authorList>
            <person name="Xu C."/>
            <person name="Chen H."/>
            <person name="Gleason M.L."/>
            <person name="Xu J.R."/>
            <person name="Liu H."/>
            <person name="Zhang R."/>
            <person name="Sun G."/>
        </authorList>
    </citation>
    <scope>NUCLEOTIDE SEQUENCE [LARGE SCALE GENOMIC DNA]</scope>
    <source>
        <strain evidence="6 7">LNHT1506</strain>
    </source>
</reference>
<comment type="subcellular location">
    <subcellularLocation>
        <location evidence="1">Endomembrane system</location>
    </subcellularLocation>
</comment>
<keyword evidence="5" id="KW-0449">Lipoprotein</keyword>
<name>A0A6H0Y4S7_9PEZI</name>
<protein>
    <submittedName>
        <fullName evidence="6">Uncharacterized protein</fullName>
    </submittedName>
</protein>
<dbReference type="GO" id="GO:0001919">
    <property type="term" value="P:regulation of receptor recycling"/>
    <property type="evidence" value="ECO:0007669"/>
    <property type="project" value="InterPro"/>
</dbReference>
<keyword evidence="3" id="KW-0472">Membrane</keyword>
<proteinExistence type="predicted"/>
<organism evidence="6 7">
    <name type="scientific">Peltaster fructicola</name>
    <dbReference type="NCBI Taxonomy" id="286661"/>
    <lineage>
        <taxon>Eukaryota</taxon>
        <taxon>Fungi</taxon>
        <taxon>Dikarya</taxon>
        <taxon>Ascomycota</taxon>
        <taxon>Pezizomycotina</taxon>
        <taxon>Dothideomycetes</taxon>
        <taxon>Dothideomycetes incertae sedis</taxon>
        <taxon>Peltaster</taxon>
    </lineage>
</organism>
<gene>
    <name evidence="6" type="ORF">AMS68_007442</name>
</gene>
<dbReference type="SMART" id="SM01262">
    <property type="entry name" value="LAMTOR"/>
    <property type="match status" value="1"/>
</dbReference>
<dbReference type="OrthoDB" id="5299893at2759"/>
<keyword evidence="7" id="KW-1185">Reference proteome</keyword>
<dbReference type="GO" id="GO:0043410">
    <property type="term" value="P:positive regulation of MAPK cascade"/>
    <property type="evidence" value="ECO:0007669"/>
    <property type="project" value="InterPro"/>
</dbReference>
<dbReference type="GO" id="GO:0031902">
    <property type="term" value="C:late endosome membrane"/>
    <property type="evidence" value="ECO:0007669"/>
    <property type="project" value="InterPro"/>
</dbReference>
<keyword evidence="4" id="KW-0564">Palmitate</keyword>
<evidence type="ECO:0000256" key="3">
    <source>
        <dbReference type="ARBA" id="ARBA00023136"/>
    </source>
</evidence>
<dbReference type="GO" id="GO:0071230">
    <property type="term" value="P:cellular response to amino acid stimulus"/>
    <property type="evidence" value="ECO:0007669"/>
    <property type="project" value="InterPro"/>
</dbReference>
<dbReference type="GO" id="GO:0071986">
    <property type="term" value="C:Ragulator complex"/>
    <property type="evidence" value="ECO:0007669"/>
    <property type="project" value="InterPro"/>
</dbReference>
<dbReference type="EMBL" id="CP051143">
    <property type="protein sequence ID" value="QIX01925.1"/>
    <property type="molecule type" value="Genomic_DNA"/>
</dbReference>
<evidence type="ECO:0000256" key="5">
    <source>
        <dbReference type="ARBA" id="ARBA00023288"/>
    </source>
</evidence>
<dbReference type="InterPro" id="IPR028209">
    <property type="entry name" value="LAMTOR1/MEH1"/>
</dbReference>
<evidence type="ECO:0000313" key="6">
    <source>
        <dbReference type="EMBL" id="QIX01925.1"/>
    </source>
</evidence>